<sequence length="109" mass="11825">MGARPYSVAKERSCCPPFLQNTSGRIWTSITPYCWPNIILVGHVGDFSATDRSYLTSPHKSGALAACGPNGPKVGLFFGLRSRVRTLPLRGVVAVNGRTPRNRVPSKRA</sequence>
<dbReference type="EMBL" id="JASCZI010211927">
    <property type="protein sequence ID" value="MED6197583.1"/>
    <property type="molecule type" value="Genomic_DNA"/>
</dbReference>
<evidence type="ECO:0000313" key="1">
    <source>
        <dbReference type="EMBL" id="MED6197583.1"/>
    </source>
</evidence>
<name>A0ABU6XLC2_9FABA</name>
<proteinExistence type="predicted"/>
<reference evidence="1 2" key="1">
    <citation type="journal article" date="2023" name="Plants (Basel)">
        <title>Bridging the Gap: Combining Genomics and Transcriptomics Approaches to Understand Stylosanthes scabra, an Orphan Legume from the Brazilian Caatinga.</title>
        <authorList>
            <person name="Ferreira-Neto J.R.C."/>
            <person name="da Silva M.D."/>
            <person name="Binneck E."/>
            <person name="de Melo N.F."/>
            <person name="da Silva R.H."/>
            <person name="de Melo A.L.T.M."/>
            <person name="Pandolfi V."/>
            <person name="Bustamante F.O."/>
            <person name="Brasileiro-Vidal A.C."/>
            <person name="Benko-Iseppon A.M."/>
        </authorList>
    </citation>
    <scope>NUCLEOTIDE SEQUENCE [LARGE SCALE GENOMIC DNA]</scope>
    <source>
        <tissue evidence="1">Leaves</tissue>
    </source>
</reference>
<evidence type="ECO:0000313" key="2">
    <source>
        <dbReference type="Proteomes" id="UP001341840"/>
    </source>
</evidence>
<accession>A0ABU6XLC2</accession>
<organism evidence="1 2">
    <name type="scientific">Stylosanthes scabra</name>
    <dbReference type="NCBI Taxonomy" id="79078"/>
    <lineage>
        <taxon>Eukaryota</taxon>
        <taxon>Viridiplantae</taxon>
        <taxon>Streptophyta</taxon>
        <taxon>Embryophyta</taxon>
        <taxon>Tracheophyta</taxon>
        <taxon>Spermatophyta</taxon>
        <taxon>Magnoliopsida</taxon>
        <taxon>eudicotyledons</taxon>
        <taxon>Gunneridae</taxon>
        <taxon>Pentapetalae</taxon>
        <taxon>rosids</taxon>
        <taxon>fabids</taxon>
        <taxon>Fabales</taxon>
        <taxon>Fabaceae</taxon>
        <taxon>Papilionoideae</taxon>
        <taxon>50 kb inversion clade</taxon>
        <taxon>dalbergioids sensu lato</taxon>
        <taxon>Dalbergieae</taxon>
        <taxon>Pterocarpus clade</taxon>
        <taxon>Stylosanthes</taxon>
    </lineage>
</organism>
<gene>
    <name evidence="1" type="ORF">PIB30_057853</name>
</gene>
<dbReference type="Proteomes" id="UP001341840">
    <property type="component" value="Unassembled WGS sequence"/>
</dbReference>
<protein>
    <submittedName>
        <fullName evidence="1">Uncharacterized protein</fullName>
    </submittedName>
</protein>
<comment type="caution">
    <text evidence="1">The sequence shown here is derived from an EMBL/GenBank/DDBJ whole genome shotgun (WGS) entry which is preliminary data.</text>
</comment>
<keyword evidence="2" id="KW-1185">Reference proteome</keyword>